<dbReference type="RefSeq" id="XP_056580614.1">
    <property type="nucleotide sequence ID" value="XM_056724364.1"/>
</dbReference>
<name>A0A9W9S9S9_9EURO</name>
<keyword evidence="2" id="KW-1185">Reference proteome</keyword>
<evidence type="ECO:0000313" key="1">
    <source>
        <dbReference type="EMBL" id="KAJ5374628.1"/>
    </source>
</evidence>
<accession>A0A9W9S9S9</accession>
<evidence type="ECO:0000313" key="2">
    <source>
        <dbReference type="Proteomes" id="UP001147752"/>
    </source>
</evidence>
<reference evidence="1" key="2">
    <citation type="journal article" date="2023" name="IMA Fungus">
        <title>Comparative genomic study of the Penicillium genus elucidates a diverse pangenome and 15 lateral gene transfer events.</title>
        <authorList>
            <person name="Petersen C."/>
            <person name="Sorensen T."/>
            <person name="Nielsen M.R."/>
            <person name="Sondergaard T.E."/>
            <person name="Sorensen J.L."/>
            <person name="Fitzpatrick D.A."/>
            <person name="Frisvad J.C."/>
            <person name="Nielsen K.L."/>
        </authorList>
    </citation>
    <scope>NUCLEOTIDE SEQUENCE</scope>
    <source>
        <strain evidence="1">IBT 3081</strain>
    </source>
</reference>
<dbReference type="AlphaFoldDB" id="A0A9W9S9S9"/>
<sequence length="94" mass="10587">MPIPTCNTVYSEMLDPMLLIREYYEISPPDLIKVTRSHWSRAGIPIIGKFTGESDEEANTIDPRSQPKVWKRVRANPSANGDFFEGQTSSSVSK</sequence>
<protein>
    <submittedName>
        <fullName evidence="1">DNA-binding HORMA</fullName>
    </submittedName>
</protein>
<dbReference type="GeneID" id="81463547"/>
<dbReference type="EMBL" id="JAPZBT010000002">
    <property type="protein sequence ID" value="KAJ5374628.1"/>
    <property type="molecule type" value="Genomic_DNA"/>
</dbReference>
<dbReference type="OrthoDB" id="1928087at2759"/>
<dbReference type="Proteomes" id="UP001147752">
    <property type="component" value="Unassembled WGS sequence"/>
</dbReference>
<reference evidence="1" key="1">
    <citation type="submission" date="2022-12" db="EMBL/GenBank/DDBJ databases">
        <authorList>
            <person name="Petersen C."/>
        </authorList>
    </citation>
    <scope>NUCLEOTIDE SEQUENCE</scope>
    <source>
        <strain evidence="1">IBT 3081</strain>
    </source>
</reference>
<proteinExistence type="predicted"/>
<gene>
    <name evidence="1" type="ORF">N7517_006634</name>
</gene>
<keyword evidence="1" id="KW-0238">DNA-binding</keyword>
<comment type="caution">
    <text evidence="1">The sequence shown here is derived from an EMBL/GenBank/DDBJ whole genome shotgun (WGS) entry which is preliminary data.</text>
</comment>
<dbReference type="GO" id="GO:0003677">
    <property type="term" value="F:DNA binding"/>
    <property type="evidence" value="ECO:0007669"/>
    <property type="project" value="UniProtKB-KW"/>
</dbReference>
<organism evidence="1 2">
    <name type="scientific">Penicillium concentricum</name>
    <dbReference type="NCBI Taxonomy" id="293559"/>
    <lineage>
        <taxon>Eukaryota</taxon>
        <taxon>Fungi</taxon>
        <taxon>Dikarya</taxon>
        <taxon>Ascomycota</taxon>
        <taxon>Pezizomycotina</taxon>
        <taxon>Eurotiomycetes</taxon>
        <taxon>Eurotiomycetidae</taxon>
        <taxon>Eurotiales</taxon>
        <taxon>Aspergillaceae</taxon>
        <taxon>Penicillium</taxon>
    </lineage>
</organism>